<dbReference type="PANTHER" id="PTHR48459">
    <property type="entry name" value="CUE DOMAIN-CONTAINING PROTEIN"/>
    <property type="match status" value="1"/>
</dbReference>
<keyword evidence="2" id="KW-0805">Transcription regulation</keyword>
<dbReference type="GO" id="GO:0006355">
    <property type="term" value="P:regulation of DNA-templated transcription"/>
    <property type="evidence" value="ECO:0007669"/>
    <property type="project" value="UniProtKB-ARBA"/>
</dbReference>
<keyword evidence="4" id="KW-0539">Nucleus</keyword>
<dbReference type="EMBL" id="CM031816">
    <property type="protein sequence ID" value="KAG6645168.1"/>
    <property type="molecule type" value="Genomic_DNA"/>
</dbReference>
<keyword evidence="3" id="KW-0804">Transcription</keyword>
<reference evidence="8" key="1">
    <citation type="submission" date="2020-12" db="EMBL/GenBank/DDBJ databases">
        <title>WGS assembly of Carya illinoinensis cv. Pawnee.</title>
        <authorList>
            <person name="Platts A."/>
            <person name="Shu S."/>
            <person name="Wright S."/>
            <person name="Barry K."/>
            <person name="Edger P."/>
            <person name="Pires J.C."/>
            <person name="Schmutz J."/>
        </authorList>
    </citation>
    <scope>NUCLEOTIDE SEQUENCE</scope>
    <source>
        <tissue evidence="8">Leaf</tissue>
    </source>
</reference>
<dbReference type="CDD" id="cd18919">
    <property type="entry name" value="bHLH_AtBPE_like"/>
    <property type="match status" value="1"/>
</dbReference>
<feature type="compositionally biased region" description="Basic and acidic residues" evidence="6">
    <location>
        <begin position="425"/>
        <end position="437"/>
    </location>
</feature>
<comment type="caution">
    <text evidence="8">The sequence shown here is derived from an EMBL/GenBank/DDBJ whole genome shotgun (WGS) entry which is preliminary data.</text>
</comment>
<dbReference type="PANTHER" id="PTHR48459:SF1">
    <property type="entry name" value="CUE DOMAIN-CONTAINING PROTEIN"/>
    <property type="match status" value="1"/>
</dbReference>
<evidence type="ECO:0000256" key="6">
    <source>
        <dbReference type="SAM" id="MobiDB-lite"/>
    </source>
</evidence>
<comment type="subcellular location">
    <subcellularLocation>
        <location evidence="1">Nucleus</location>
    </subcellularLocation>
</comment>
<evidence type="ECO:0000256" key="2">
    <source>
        <dbReference type="ARBA" id="ARBA00023015"/>
    </source>
</evidence>
<gene>
    <name evidence="8" type="ORF">CIPAW_08G103600</name>
</gene>
<evidence type="ECO:0000313" key="9">
    <source>
        <dbReference type="Proteomes" id="UP000811609"/>
    </source>
</evidence>
<dbReference type="PROSITE" id="PS50888">
    <property type="entry name" value="BHLH"/>
    <property type="match status" value="1"/>
</dbReference>
<dbReference type="FunFam" id="4.10.280.10:FF:000002">
    <property type="entry name" value="Basic helix-loop-helix transcription factor"/>
    <property type="match status" value="1"/>
</dbReference>
<dbReference type="SMART" id="SM00353">
    <property type="entry name" value="HLH"/>
    <property type="match status" value="1"/>
</dbReference>
<proteinExistence type="predicted"/>
<evidence type="ECO:0000256" key="5">
    <source>
        <dbReference type="SAM" id="Coils"/>
    </source>
</evidence>
<protein>
    <recommendedName>
        <fullName evidence="7">BHLH domain-containing protein</fullName>
    </recommendedName>
</protein>
<feature type="region of interest" description="Disordered" evidence="6">
    <location>
        <begin position="353"/>
        <end position="460"/>
    </location>
</feature>
<feature type="domain" description="BHLH" evidence="7">
    <location>
        <begin position="471"/>
        <end position="521"/>
    </location>
</feature>
<dbReference type="InterPro" id="IPR011598">
    <property type="entry name" value="bHLH_dom"/>
</dbReference>
<feature type="compositionally biased region" description="Basic and acidic residues" evidence="6">
    <location>
        <begin position="388"/>
        <end position="401"/>
    </location>
</feature>
<evidence type="ECO:0000259" key="7">
    <source>
        <dbReference type="PROSITE" id="PS50888"/>
    </source>
</evidence>
<keyword evidence="5" id="KW-0175">Coiled coil</keyword>
<feature type="coiled-coil region" evidence="5">
    <location>
        <begin position="651"/>
        <end position="681"/>
    </location>
</feature>
<keyword evidence="9" id="KW-1185">Reference proteome</keyword>
<dbReference type="Pfam" id="PF00010">
    <property type="entry name" value="HLH"/>
    <property type="match status" value="1"/>
</dbReference>
<evidence type="ECO:0000256" key="3">
    <source>
        <dbReference type="ARBA" id="ARBA00023163"/>
    </source>
</evidence>
<accession>A0A8T1PSE2</accession>
<dbReference type="GO" id="GO:0046983">
    <property type="term" value="F:protein dimerization activity"/>
    <property type="evidence" value="ECO:0007669"/>
    <property type="project" value="InterPro"/>
</dbReference>
<sequence length="814" mass="90230">MGFKSVYRCLQEIFPMVDSRLLRVVAIENSKDADQAALAVLSEIIPYFSLHSIGPSNLPENDNVGIKKQMDLLSQQQLIVTADVGPSLEPCPIACDDAKETDHSSGVHHADATPIVEALNESTVSDIYDANKVNNQPCGYTENDEVILLENAQDNSVKVGLKEIVSATSNAMLHGGKNYQKEFCGYTKGEDLISRGNGIEIGLGMNPLVMTTPLINQKGAVKVIANDLDLDRKDFDFPMDDESNIFVPGECQKEELCLDSSVVRKSVPVPVPTSIKEHTLLASGSSDVTFRQDYFDSEMNGVEDEPKPDTIVTHSDQECKIHLLEEIIVHAKKNKLGRDLAIWRPAQQVTGASVGNLGQTPAGFGESSANRDGPAKESKVLERSGGGDGKKRKEVSPEDKSPMMVSTSSANELKELNGKQIKLSGSRDENEGSRAEVEASSTPGIKSAEESTEPSEPPKQDYIHMRARKDQATDSHSLAERVRREKISERMKILRDLVPGCNKVTGKVVVLDEIINYIQSLQHQVQFLSMKLGAVNSRMGMNPTIEGFPPKDKTLLSAMERVINMMREMEFQEKAAEQAKAEACQGGLDILVRVEEMKQTLAHAKEANNMHAGEVYGEKAILATEVRDLQSQLLSMSDERDRSLAILDEMHLTLEARVATAEELRKAAEQERIEKEESAQNALAIQEAIMQKVIQESKMLEDKAEENSRLREFLMDRGRIVDMLQGELSIICQDVRLLKEKFDDYVPLSQSFSSSQTSCILATTEREVYVKTEASDLVPEHSRIEEERARARAERQALLDEGWDFLDKDAELES</sequence>
<dbReference type="Proteomes" id="UP000811609">
    <property type="component" value="Chromosome 8"/>
</dbReference>
<evidence type="ECO:0000313" key="8">
    <source>
        <dbReference type="EMBL" id="KAG6645168.1"/>
    </source>
</evidence>
<dbReference type="AlphaFoldDB" id="A0A8T1PSE2"/>
<name>A0A8T1PSE2_CARIL</name>
<evidence type="ECO:0000256" key="1">
    <source>
        <dbReference type="ARBA" id="ARBA00004123"/>
    </source>
</evidence>
<organism evidence="8 9">
    <name type="scientific">Carya illinoinensis</name>
    <name type="common">Pecan</name>
    <dbReference type="NCBI Taxonomy" id="32201"/>
    <lineage>
        <taxon>Eukaryota</taxon>
        <taxon>Viridiplantae</taxon>
        <taxon>Streptophyta</taxon>
        <taxon>Embryophyta</taxon>
        <taxon>Tracheophyta</taxon>
        <taxon>Spermatophyta</taxon>
        <taxon>Magnoliopsida</taxon>
        <taxon>eudicotyledons</taxon>
        <taxon>Gunneridae</taxon>
        <taxon>Pentapetalae</taxon>
        <taxon>rosids</taxon>
        <taxon>fabids</taxon>
        <taxon>Fagales</taxon>
        <taxon>Juglandaceae</taxon>
        <taxon>Carya</taxon>
    </lineage>
</organism>
<dbReference type="GO" id="GO:0005634">
    <property type="term" value="C:nucleus"/>
    <property type="evidence" value="ECO:0007669"/>
    <property type="project" value="UniProtKB-SubCell"/>
</dbReference>
<feature type="compositionally biased region" description="Basic and acidic residues" evidence="6">
    <location>
        <begin position="373"/>
        <end position="382"/>
    </location>
</feature>
<evidence type="ECO:0000256" key="4">
    <source>
        <dbReference type="ARBA" id="ARBA00023242"/>
    </source>
</evidence>